<keyword evidence="2" id="KW-1185">Reference proteome</keyword>
<gene>
    <name evidence="1" type="ORF">G2W53_010681</name>
</gene>
<organism evidence="1 2">
    <name type="scientific">Senna tora</name>
    <dbReference type="NCBI Taxonomy" id="362788"/>
    <lineage>
        <taxon>Eukaryota</taxon>
        <taxon>Viridiplantae</taxon>
        <taxon>Streptophyta</taxon>
        <taxon>Embryophyta</taxon>
        <taxon>Tracheophyta</taxon>
        <taxon>Spermatophyta</taxon>
        <taxon>Magnoliopsida</taxon>
        <taxon>eudicotyledons</taxon>
        <taxon>Gunneridae</taxon>
        <taxon>Pentapetalae</taxon>
        <taxon>rosids</taxon>
        <taxon>fabids</taxon>
        <taxon>Fabales</taxon>
        <taxon>Fabaceae</taxon>
        <taxon>Caesalpinioideae</taxon>
        <taxon>Cassia clade</taxon>
        <taxon>Senna</taxon>
    </lineage>
</organism>
<reference evidence="1" key="1">
    <citation type="submission" date="2020-09" db="EMBL/GenBank/DDBJ databases">
        <title>Genome-Enabled Discovery of Anthraquinone Biosynthesis in Senna tora.</title>
        <authorList>
            <person name="Kang S.-H."/>
            <person name="Pandey R.P."/>
            <person name="Lee C.-M."/>
            <person name="Sim J.-S."/>
            <person name="Jeong J.-T."/>
            <person name="Choi B.-S."/>
            <person name="Jung M."/>
            <person name="Ginzburg D."/>
            <person name="Zhao K."/>
            <person name="Won S.Y."/>
            <person name="Oh T.-J."/>
            <person name="Yu Y."/>
            <person name="Kim N.-H."/>
            <person name="Lee O.R."/>
            <person name="Lee T.-H."/>
            <person name="Bashyal P."/>
            <person name="Kim T.-S."/>
            <person name="Lee W.-H."/>
            <person name="Kawkins C."/>
            <person name="Kim C.-K."/>
            <person name="Kim J.S."/>
            <person name="Ahn B.O."/>
            <person name="Rhee S.Y."/>
            <person name="Sohng J.K."/>
        </authorList>
    </citation>
    <scope>NUCLEOTIDE SEQUENCE</scope>
    <source>
        <tissue evidence="1">Leaf</tissue>
    </source>
</reference>
<protein>
    <submittedName>
        <fullName evidence="1">Uncharacterized protein</fullName>
    </submittedName>
</protein>
<dbReference type="AlphaFoldDB" id="A0A834X042"/>
<accession>A0A834X042</accession>
<evidence type="ECO:0000313" key="1">
    <source>
        <dbReference type="EMBL" id="KAF7835822.1"/>
    </source>
</evidence>
<dbReference type="EMBL" id="JAAIUW010000004">
    <property type="protein sequence ID" value="KAF7835822.1"/>
    <property type="molecule type" value="Genomic_DNA"/>
</dbReference>
<sequence>MEEKAPRPGIKAKSQIQSS</sequence>
<dbReference type="Proteomes" id="UP000634136">
    <property type="component" value="Unassembled WGS sequence"/>
</dbReference>
<comment type="caution">
    <text evidence="1">The sequence shown here is derived from an EMBL/GenBank/DDBJ whole genome shotgun (WGS) entry which is preliminary data.</text>
</comment>
<name>A0A834X042_9FABA</name>
<proteinExistence type="predicted"/>
<evidence type="ECO:0000313" key="2">
    <source>
        <dbReference type="Proteomes" id="UP000634136"/>
    </source>
</evidence>